<name>A0AAV4QBE9_CAEEX</name>
<evidence type="ECO:0000313" key="3">
    <source>
        <dbReference type="Proteomes" id="UP001054945"/>
    </source>
</evidence>
<reference evidence="2 3" key="1">
    <citation type="submission" date="2021-06" db="EMBL/GenBank/DDBJ databases">
        <title>Caerostris extrusa draft genome.</title>
        <authorList>
            <person name="Kono N."/>
            <person name="Arakawa K."/>
        </authorList>
    </citation>
    <scope>NUCLEOTIDE SEQUENCE [LARGE SCALE GENOMIC DNA]</scope>
</reference>
<gene>
    <name evidence="2" type="primary">NEK1</name>
    <name evidence="2" type="ORF">CEXT_488971</name>
</gene>
<feature type="compositionally biased region" description="Low complexity" evidence="1">
    <location>
        <begin position="10"/>
        <end position="27"/>
    </location>
</feature>
<sequence>MCQSLRLILQQSQNSDSKSISSSWSLDESGDPFGEIEQLRIDLEKKLGLENFLKAYKKMCVLFESGKDGFFEDKNFISVLKPGFEHFTNDLLSLIIKEEIFVNTFSEK</sequence>
<evidence type="ECO:0000256" key="1">
    <source>
        <dbReference type="SAM" id="MobiDB-lite"/>
    </source>
</evidence>
<feature type="region of interest" description="Disordered" evidence="1">
    <location>
        <begin position="10"/>
        <end position="31"/>
    </location>
</feature>
<dbReference type="EMBL" id="BPLR01006096">
    <property type="protein sequence ID" value="GIY07373.1"/>
    <property type="molecule type" value="Genomic_DNA"/>
</dbReference>
<accession>A0AAV4QBE9</accession>
<dbReference type="AlphaFoldDB" id="A0AAV4QBE9"/>
<protein>
    <submittedName>
        <fullName evidence="2">Uncharacterized protein</fullName>
    </submittedName>
</protein>
<dbReference type="Proteomes" id="UP001054945">
    <property type="component" value="Unassembled WGS sequence"/>
</dbReference>
<proteinExistence type="predicted"/>
<comment type="caution">
    <text evidence="2">The sequence shown here is derived from an EMBL/GenBank/DDBJ whole genome shotgun (WGS) entry which is preliminary data.</text>
</comment>
<keyword evidence="3" id="KW-1185">Reference proteome</keyword>
<organism evidence="2 3">
    <name type="scientific">Caerostris extrusa</name>
    <name type="common">Bark spider</name>
    <name type="synonym">Caerostris bankana</name>
    <dbReference type="NCBI Taxonomy" id="172846"/>
    <lineage>
        <taxon>Eukaryota</taxon>
        <taxon>Metazoa</taxon>
        <taxon>Ecdysozoa</taxon>
        <taxon>Arthropoda</taxon>
        <taxon>Chelicerata</taxon>
        <taxon>Arachnida</taxon>
        <taxon>Araneae</taxon>
        <taxon>Araneomorphae</taxon>
        <taxon>Entelegynae</taxon>
        <taxon>Araneoidea</taxon>
        <taxon>Araneidae</taxon>
        <taxon>Caerostris</taxon>
    </lineage>
</organism>
<evidence type="ECO:0000313" key="2">
    <source>
        <dbReference type="EMBL" id="GIY07373.1"/>
    </source>
</evidence>